<dbReference type="PANTHER" id="PTHR37984:SF5">
    <property type="entry name" value="PROTEIN NYNRIN-LIKE"/>
    <property type="match status" value="1"/>
</dbReference>
<dbReference type="EMBL" id="CAKOGL010000064">
    <property type="protein sequence ID" value="CAH2109206.1"/>
    <property type="molecule type" value="Genomic_DNA"/>
</dbReference>
<evidence type="ECO:0000313" key="4">
    <source>
        <dbReference type="Proteomes" id="UP001153954"/>
    </source>
</evidence>
<dbReference type="GO" id="GO:0071897">
    <property type="term" value="P:DNA biosynthetic process"/>
    <property type="evidence" value="ECO:0007669"/>
    <property type="project" value="UniProtKB-ARBA"/>
</dbReference>
<keyword evidence="4" id="KW-1185">Reference proteome</keyword>
<dbReference type="FunFam" id="3.30.70.270:FF:000003">
    <property type="entry name" value="Transposon Ty3-G Gag-Pol polyprotein"/>
    <property type="match status" value="1"/>
</dbReference>
<dbReference type="AlphaFoldDB" id="A0AAU9VAY7"/>
<evidence type="ECO:0000313" key="3">
    <source>
        <dbReference type="EMBL" id="CAH2109206.1"/>
    </source>
</evidence>
<keyword evidence="1" id="KW-0511">Multifunctional enzyme</keyword>
<dbReference type="CDD" id="cd09274">
    <property type="entry name" value="RNase_HI_RT_Ty3"/>
    <property type="match status" value="1"/>
</dbReference>
<dbReference type="Proteomes" id="UP001153954">
    <property type="component" value="Unassembled WGS sequence"/>
</dbReference>
<dbReference type="GO" id="GO:0003824">
    <property type="term" value="F:catalytic activity"/>
    <property type="evidence" value="ECO:0007669"/>
    <property type="project" value="UniProtKB-KW"/>
</dbReference>
<reference evidence="3" key="1">
    <citation type="submission" date="2022-03" db="EMBL/GenBank/DDBJ databases">
        <authorList>
            <person name="Tunstrom K."/>
        </authorList>
    </citation>
    <scope>NUCLEOTIDE SEQUENCE</scope>
</reference>
<dbReference type="Gene3D" id="3.30.70.270">
    <property type="match status" value="2"/>
</dbReference>
<comment type="caution">
    <text evidence="3">The sequence shown here is derived from an EMBL/GenBank/DDBJ whole genome shotgun (WGS) entry which is preliminary data.</text>
</comment>
<accession>A0AAU9VAY7</accession>
<proteinExistence type="predicted"/>
<dbReference type="InterPro" id="IPR000477">
    <property type="entry name" value="RT_dom"/>
</dbReference>
<dbReference type="InterPro" id="IPR043502">
    <property type="entry name" value="DNA/RNA_pol_sf"/>
</dbReference>
<dbReference type="SUPFAM" id="SSF56672">
    <property type="entry name" value="DNA/RNA polymerases"/>
    <property type="match status" value="1"/>
</dbReference>
<feature type="domain" description="Reverse transcriptase" evidence="2">
    <location>
        <begin position="1"/>
        <end position="80"/>
    </location>
</feature>
<dbReference type="InterPro" id="IPR043128">
    <property type="entry name" value="Rev_trsase/Diguanyl_cyclase"/>
</dbReference>
<dbReference type="Pfam" id="PF17919">
    <property type="entry name" value="RT_RNaseH_2"/>
    <property type="match status" value="1"/>
</dbReference>
<sequence length="370" mass="42436">MTFGLRNAAQTFQRFIDEALKDFDFCYDYIDDILVYSSSETQHRQHLSQIFKRLSDYGVLINVNKCVFGQPEVTFLGCTVSADGIRPLDTKVQAIQDFPVPKTAKELRRFLGMMNFCRRFIPNAASIQAPLNSLLAGPKVKSSHPIDWTPELQHAFTDCKTSIAKATLLAHPDSTAELAIQTDASDVAIGAVLQQRKGDNWQPLSFFSKKLNNAQRKYSPYDRELLSIYEAIRHFRYLVEARIFSVYTDHKPIFAFSTRRDKCSPRQFRYLDYIGQFTTEVRTLDTYPAKKMSSPTHSHELKRSLCQAHSITNPLLVTRRLIPNCRTYYRIALACDFDGYRWAAPMSTAILQKATTGRTSHQHTDDKFFI</sequence>
<dbReference type="FunFam" id="3.30.70.270:FF:000026">
    <property type="entry name" value="Transposon Ty3-G Gag-Pol polyprotein"/>
    <property type="match status" value="1"/>
</dbReference>
<protein>
    <recommendedName>
        <fullName evidence="2">Reverse transcriptase domain-containing protein</fullName>
    </recommendedName>
</protein>
<dbReference type="InterPro" id="IPR050951">
    <property type="entry name" value="Retrovirus_Pol_polyprotein"/>
</dbReference>
<dbReference type="PANTHER" id="PTHR37984">
    <property type="entry name" value="PROTEIN CBG26694"/>
    <property type="match status" value="1"/>
</dbReference>
<dbReference type="PROSITE" id="PS50878">
    <property type="entry name" value="RT_POL"/>
    <property type="match status" value="1"/>
</dbReference>
<gene>
    <name evidence="3" type="ORF">EEDITHA_LOCUS23065</name>
</gene>
<evidence type="ECO:0000259" key="2">
    <source>
        <dbReference type="PROSITE" id="PS50878"/>
    </source>
</evidence>
<dbReference type="CDD" id="cd01647">
    <property type="entry name" value="RT_LTR"/>
    <property type="match status" value="1"/>
</dbReference>
<dbReference type="Pfam" id="PF00078">
    <property type="entry name" value="RVT_1"/>
    <property type="match status" value="1"/>
</dbReference>
<evidence type="ECO:0000256" key="1">
    <source>
        <dbReference type="ARBA" id="ARBA00023268"/>
    </source>
</evidence>
<name>A0AAU9VAY7_EUPED</name>
<dbReference type="InterPro" id="IPR041577">
    <property type="entry name" value="RT_RNaseH_2"/>
</dbReference>
<organism evidence="3 4">
    <name type="scientific">Euphydryas editha</name>
    <name type="common">Edith's checkerspot</name>
    <dbReference type="NCBI Taxonomy" id="104508"/>
    <lineage>
        <taxon>Eukaryota</taxon>
        <taxon>Metazoa</taxon>
        <taxon>Ecdysozoa</taxon>
        <taxon>Arthropoda</taxon>
        <taxon>Hexapoda</taxon>
        <taxon>Insecta</taxon>
        <taxon>Pterygota</taxon>
        <taxon>Neoptera</taxon>
        <taxon>Endopterygota</taxon>
        <taxon>Lepidoptera</taxon>
        <taxon>Glossata</taxon>
        <taxon>Ditrysia</taxon>
        <taxon>Papilionoidea</taxon>
        <taxon>Nymphalidae</taxon>
        <taxon>Nymphalinae</taxon>
        <taxon>Euphydryas</taxon>
    </lineage>
</organism>